<dbReference type="RefSeq" id="WP_010867031.1">
    <property type="nucleotide sequence ID" value="NC_000854.2"/>
</dbReference>
<dbReference type="PIR" id="H72478">
    <property type="entry name" value="H72478"/>
</dbReference>
<dbReference type="EnsemblBacteria" id="BAA81488">
    <property type="protein sequence ID" value="BAA81488"/>
    <property type="gene ID" value="APE_2472.1"/>
</dbReference>
<protein>
    <submittedName>
        <fullName evidence="1">Uncharacterized protein</fullName>
    </submittedName>
</protein>
<dbReference type="EMBL" id="BA000002">
    <property type="protein sequence ID" value="BAA81488.2"/>
    <property type="molecule type" value="Genomic_DNA"/>
</dbReference>
<reference evidence="1 2" key="1">
    <citation type="journal article" date="1999" name="DNA Res.">
        <title>Complete genome sequence of an aerobic hyper-thermophilic crenarchaeon, Aeropyrum pernix K1.</title>
        <authorList>
            <person name="Kawarabayasi Y."/>
            <person name="Hino Y."/>
            <person name="Horikawa H."/>
            <person name="Yamazaki S."/>
            <person name="Haikawa Y."/>
            <person name="Jin-no K."/>
            <person name="Takahashi M."/>
            <person name="Sekine M."/>
            <person name="Baba S."/>
            <person name="Ankai A."/>
            <person name="Kosugi H."/>
            <person name="Hosoyama A."/>
            <person name="Fukui S."/>
            <person name="Nagai Y."/>
            <person name="Nishijima K."/>
            <person name="Nakazawa H."/>
            <person name="Takamiya M."/>
            <person name="Masuda S."/>
            <person name="Funahashi T."/>
            <person name="Tanaka T."/>
            <person name="Kudoh Y."/>
            <person name="Yamazaki J."/>
            <person name="Kushida N."/>
            <person name="Oguchi A."/>
            <person name="Aoki K."/>
            <person name="Kubota K."/>
            <person name="Nakamura Y."/>
            <person name="Nomura N."/>
            <person name="Sako Y."/>
            <person name="Kikuchi H."/>
        </authorList>
    </citation>
    <scope>NUCLEOTIDE SEQUENCE [LARGE SCALE GENOMIC DNA]</scope>
    <source>
        <strain evidence="2">ATCC 700893 / DSM 11879 / JCM 9820 / NBRC 100138 / K1</strain>
    </source>
</reference>
<name>Q9Y912_AERPE</name>
<evidence type="ECO:0000313" key="1">
    <source>
        <dbReference type="EMBL" id="BAA81488.2"/>
    </source>
</evidence>
<organism evidence="1 2">
    <name type="scientific">Aeropyrum pernix (strain ATCC 700893 / DSM 11879 / JCM 9820 / NBRC 100138 / K1)</name>
    <dbReference type="NCBI Taxonomy" id="272557"/>
    <lineage>
        <taxon>Archaea</taxon>
        <taxon>Thermoproteota</taxon>
        <taxon>Thermoprotei</taxon>
        <taxon>Desulfurococcales</taxon>
        <taxon>Desulfurococcaceae</taxon>
        <taxon>Aeropyrum</taxon>
    </lineage>
</organism>
<dbReference type="AlphaFoldDB" id="Q9Y912"/>
<evidence type="ECO:0000313" key="2">
    <source>
        <dbReference type="Proteomes" id="UP000002518"/>
    </source>
</evidence>
<dbReference type="GeneID" id="1445443"/>
<gene>
    <name evidence="1" type="ordered locus">APE_2472.1</name>
</gene>
<sequence>MRGGSLVLVTGLGEDSGKTSLTTGLLASFRSLGIEARGFKPAGATNVWLHPEVLDDSSRRGFLVTWDSLKIHRASGEDLDLRILNPVAGFSLPPYTATRGPAGFLLLLAGNLALVRISECLTRGLSTIHLIVDSILDAAPKGVREAVEEAASRLRPPPFKVKPGFIAEVLGQPASKAADTCLESLLGKEGLVVAESNSDVAAPTLGVLERSRVVLVSGWGRVYLFSGEVWRRAVEATMIGGVPWSVKTGEILELARPERVVDLKLTPHGGLDPDDGGALAEAVLPILEKSV</sequence>
<dbReference type="SUPFAM" id="SSF52540">
    <property type="entry name" value="P-loop containing nucleoside triphosphate hydrolases"/>
    <property type="match status" value="1"/>
</dbReference>
<dbReference type="eggNOG" id="arCOG04328">
    <property type="taxonomic scope" value="Archaea"/>
</dbReference>
<proteinExistence type="predicted"/>
<keyword evidence="2" id="KW-1185">Reference proteome</keyword>
<accession>Q9Y912</accession>
<dbReference type="STRING" id="272557.APE_2472.1"/>
<dbReference type="KEGG" id="ape:APE_2472.1"/>
<dbReference type="Gene3D" id="3.40.50.300">
    <property type="entry name" value="P-loop containing nucleotide triphosphate hydrolases"/>
    <property type="match status" value="1"/>
</dbReference>
<dbReference type="InterPro" id="IPR027417">
    <property type="entry name" value="P-loop_NTPase"/>
</dbReference>
<dbReference type="Proteomes" id="UP000002518">
    <property type="component" value="Chromosome"/>
</dbReference>